<sequence length="74" mass="8311">MSEQKPQAQYVELRADSLLWLINRTVFHPRGYALAQNTETGAFTLLGDGTEPWVFGGDGSDEVHHLARIKELMP</sequence>
<keyword evidence="2" id="KW-1185">Reference proteome</keyword>
<dbReference type="RefSeq" id="WP_377870002.1">
    <property type="nucleotide sequence ID" value="NZ_JBHMAY010000017.1"/>
</dbReference>
<comment type="caution">
    <text evidence="1">The sequence shown here is derived from an EMBL/GenBank/DDBJ whole genome shotgun (WGS) entry which is preliminary data.</text>
</comment>
<name>A0ABV7QG63_9PSEU</name>
<accession>A0ABV7QG63</accession>
<reference evidence="2" key="1">
    <citation type="journal article" date="2019" name="Int. J. Syst. Evol. Microbiol.">
        <title>The Global Catalogue of Microorganisms (GCM) 10K type strain sequencing project: providing services to taxonomists for standard genome sequencing and annotation.</title>
        <authorList>
            <consortium name="The Broad Institute Genomics Platform"/>
            <consortium name="The Broad Institute Genome Sequencing Center for Infectious Disease"/>
            <person name="Wu L."/>
            <person name="Ma J."/>
        </authorList>
    </citation>
    <scope>NUCLEOTIDE SEQUENCE [LARGE SCALE GENOMIC DNA]</scope>
    <source>
        <strain evidence="2">CGMCC 4.7682</strain>
    </source>
</reference>
<organism evidence="1 2">
    <name type="scientific">Amycolatopsis halotolerans</name>
    <dbReference type="NCBI Taxonomy" id="330083"/>
    <lineage>
        <taxon>Bacteria</taxon>
        <taxon>Bacillati</taxon>
        <taxon>Actinomycetota</taxon>
        <taxon>Actinomycetes</taxon>
        <taxon>Pseudonocardiales</taxon>
        <taxon>Pseudonocardiaceae</taxon>
        <taxon>Amycolatopsis</taxon>
    </lineage>
</organism>
<evidence type="ECO:0000313" key="2">
    <source>
        <dbReference type="Proteomes" id="UP001595764"/>
    </source>
</evidence>
<gene>
    <name evidence="1" type="ORF">ACFORO_12390</name>
</gene>
<dbReference type="Proteomes" id="UP001595764">
    <property type="component" value="Unassembled WGS sequence"/>
</dbReference>
<evidence type="ECO:0000313" key="1">
    <source>
        <dbReference type="EMBL" id="MFC3510966.1"/>
    </source>
</evidence>
<dbReference type="EMBL" id="JBHRWI010000016">
    <property type="protein sequence ID" value="MFC3510966.1"/>
    <property type="molecule type" value="Genomic_DNA"/>
</dbReference>
<proteinExistence type="predicted"/>
<protein>
    <submittedName>
        <fullName evidence="1">Uncharacterized protein</fullName>
    </submittedName>
</protein>